<keyword evidence="2" id="KW-0413">Isomerase</keyword>
<evidence type="ECO:0000259" key="1">
    <source>
        <dbReference type="PROSITE" id="PS51464"/>
    </source>
</evidence>
<dbReference type="GO" id="GO:0016853">
    <property type="term" value="F:isomerase activity"/>
    <property type="evidence" value="ECO:0007669"/>
    <property type="project" value="UniProtKB-KW"/>
</dbReference>
<feature type="domain" description="SIS" evidence="1">
    <location>
        <begin position="49"/>
        <end position="139"/>
    </location>
</feature>
<dbReference type="InterPro" id="IPR046348">
    <property type="entry name" value="SIS_dom_sf"/>
</dbReference>
<dbReference type="EC" id="5.3.1.-" evidence="2"/>
<dbReference type="GO" id="GO:0097367">
    <property type="term" value="F:carbohydrate derivative binding"/>
    <property type="evidence" value="ECO:0007669"/>
    <property type="project" value="InterPro"/>
</dbReference>
<dbReference type="SUPFAM" id="SSF53697">
    <property type="entry name" value="SIS domain"/>
    <property type="match status" value="1"/>
</dbReference>
<dbReference type="Gene3D" id="3.40.50.10490">
    <property type="entry name" value="Glucose-6-phosphate isomerase like protein, domain 1"/>
    <property type="match status" value="1"/>
</dbReference>
<dbReference type="EMBL" id="CABEEZ010000084">
    <property type="protein sequence ID" value="VTR36263.1"/>
    <property type="molecule type" value="Genomic_DNA"/>
</dbReference>
<accession>A0A4U9USV8</accession>
<sequence>MTGYFSYDADWLEQHHALHTAREIWQQPDLWAALHQQLVAQQEQCSAFLTPLLQNPRLQIVLCGAGSSAFAGRALAPWLREKTGRDVAAYGTTDIVANPQQFLDPSRPTLLVSFARSGNSPESVASVALADQLLPSAIT</sequence>
<gene>
    <name evidence="2" type="primary">agaS</name>
    <name evidence="2" type="ORF">NCTC12965_03911</name>
</gene>
<dbReference type="AlphaFoldDB" id="A0A4U9USV8"/>
<name>A0A4U9USV8_SERFO</name>
<reference evidence="2" key="1">
    <citation type="submission" date="2019-05" db="EMBL/GenBank/DDBJ databases">
        <authorList>
            <consortium name="Pathogen Informatics"/>
        </authorList>
    </citation>
    <scope>NUCLEOTIDE SEQUENCE [LARGE SCALE GENOMIC DNA]</scope>
    <source>
        <strain evidence="2">NCTC12965</strain>
    </source>
</reference>
<protein>
    <submittedName>
        <fullName evidence="2">Tagatose-6-phosphate ketose/aldose isomerase</fullName>
        <ecNumber evidence="2">5.3.1.-</ecNumber>
    </submittedName>
</protein>
<dbReference type="PROSITE" id="PS51464">
    <property type="entry name" value="SIS"/>
    <property type="match status" value="1"/>
</dbReference>
<evidence type="ECO:0000313" key="2">
    <source>
        <dbReference type="EMBL" id="VTR36263.1"/>
    </source>
</evidence>
<dbReference type="GO" id="GO:1901135">
    <property type="term" value="P:carbohydrate derivative metabolic process"/>
    <property type="evidence" value="ECO:0007669"/>
    <property type="project" value="InterPro"/>
</dbReference>
<organism evidence="2">
    <name type="scientific">Serratia fonticola</name>
    <dbReference type="NCBI Taxonomy" id="47917"/>
    <lineage>
        <taxon>Bacteria</taxon>
        <taxon>Pseudomonadati</taxon>
        <taxon>Pseudomonadota</taxon>
        <taxon>Gammaproteobacteria</taxon>
        <taxon>Enterobacterales</taxon>
        <taxon>Yersiniaceae</taxon>
        <taxon>Serratia</taxon>
    </lineage>
</organism>
<proteinExistence type="predicted"/>
<dbReference type="InterPro" id="IPR001347">
    <property type="entry name" value="SIS_dom"/>
</dbReference>
<dbReference type="Pfam" id="PF01380">
    <property type="entry name" value="SIS"/>
    <property type="match status" value="1"/>
</dbReference>